<proteinExistence type="inferred from homology"/>
<name>A0A9D1XK98_9FIRM</name>
<dbReference type="InterPro" id="IPR005119">
    <property type="entry name" value="LysR_subst-bd"/>
</dbReference>
<dbReference type="Pfam" id="PF03466">
    <property type="entry name" value="LysR_substrate"/>
    <property type="match status" value="1"/>
</dbReference>
<dbReference type="PANTHER" id="PTHR30419">
    <property type="entry name" value="HTH-TYPE TRANSCRIPTIONAL REGULATOR YBHD"/>
    <property type="match status" value="1"/>
</dbReference>
<reference evidence="6" key="2">
    <citation type="submission" date="2021-04" db="EMBL/GenBank/DDBJ databases">
        <authorList>
            <person name="Gilroy R."/>
        </authorList>
    </citation>
    <scope>NUCLEOTIDE SEQUENCE</scope>
    <source>
        <strain evidence="6">ChiGjej1B1-14440</strain>
    </source>
</reference>
<evidence type="ECO:0000256" key="3">
    <source>
        <dbReference type="ARBA" id="ARBA00023125"/>
    </source>
</evidence>
<dbReference type="GO" id="GO:0003700">
    <property type="term" value="F:DNA-binding transcription factor activity"/>
    <property type="evidence" value="ECO:0007669"/>
    <property type="project" value="InterPro"/>
</dbReference>
<dbReference type="Proteomes" id="UP000886724">
    <property type="component" value="Unassembled WGS sequence"/>
</dbReference>
<dbReference type="PRINTS" id="PR00039">
    <property type="entry name" value="HTHLYSR"/>
</dbReference>
<evidence type="ECO:0000256" key="2">
    <source>
        <dbReference type="ARBA" id="ARBA00023015"/>
    </source>
</evidence>
<keyword evidence="3" id="KW-0238">DNA-binding</keyword>
<dbReference type="InterPro" id="IPR036388">
    <property type="entry name" value="WH-like_DNA-bd_sf"/>
</dbReference>
<dbReference type="GO" id="GO:0005829">
    <property type="term" value="C:cytosol"/>
    <property type="evidence" value="ECO:0007669"/>
    <property type="project" value="TreeGrafter"/>
</dbReference>
<dbReference type="InterPro" id="IPR050950">
    <property type="entry name" value="HTH-type_LysR_regulators"/>
</dbReference>
<comment type="caution">
    <text evidence="6">The sequence shown here is derived from an EMBL/GenBank/DDBJ whole genome shotgun (WGS) entry which is preliminary data.</text>
</comment>
<dbReference type="EMBL" id="DXET01000081">
    <property type="protein sequence ID" value="HIX80987.1"/>
    <property type="molecule type" value="Genomic_DNA"/>
</dbReference>
<dbReference type="SUPFAM" id="SSF46785">
    <property type="entry name" value="Winged helix' DNA-binding domain"/>
    <property type="match status" value="1"/>
</dbReference>
<protein>
    <submittedName>
        <fullName evidence="6">LysR family transcriptional regulator</fullName>
    </submittedName>
</protein>
<dbReference type="AlphaFoldDB" id="A0A9D1XK98"/>
<dbReference type="Pfam" id="PF00126">
    <property type="entry name" value="HTH_1"/>
    <property type="match status" value="1"/>
</dbReference>
<keyword evidence="4" id="KW-0804">Transcription</keyword>
<accession>A0A9D1XK98</accession>
<dbReference type="FunFam" id="1.10.10.10:FF:000001">
    <property type="entry name" value="LysR family transcriptional regulator"/>
    <property type="match status" value="1"/>
</dbReference>
<dbReference type="Gene3D" id="3.40.190.290">
    <property type="match status" value="1"/>
</dbReference>
<comment type="similarity">
    <text evidence="1">Belongs to the LysR transcriptional regulatory family.</text>
</comment>
<gene>
    <name evidence="6" type="ORF">H9980_03305</name>
</gene>
<feature type="domain" description="HTH lysR-type" evidence="5">
    <location>
        <begin position="1"/>
        <end position="58"/>
    </location>
</feature>
<keyword evidence="2" id="KW-0805">Transcription regulation</keyword>
<dbReference type="SUPFAM" id="SSF53850">
    <property type="entry name" value="Periplasmic binding protein-like II"/>
    <property type="match status" value="1"/>
</dbReference>
<dbReference type="InterPro" id="IPR036390">
    <property type="entry name" value="WH_DNA-bd_sf"/>
</dbReference>
<organism evidence="6 7">
    <name type="scientific">Candidatus Erysipelatoclostridium merdavium</name>
    <dbReference type="NCBI Taxonomy" id="2838566"/>
    <lineage>
        <taxon>Bacteria</taxon>
        <taxon>Bacillati</taxon>
        <taxon>Bacillota</taxon>
        <taxon>Erysipelotrichia</taxon>
        <taxon>Erysipelotrichales</taxon>
        <taxon>Erysipelotrichales incertae sedis</taxon>
    </lineage>
</organism>
<evidence type="ECO:0000313" key="7">
    <source>
        <dbReference type="Proteomes" id="UP000886724"/>
    </source>
</evidence>
<dbReference type="PROSITE" id="PS50931">
    <property type="entry name" value="HTH_LYSR"/>
    <property type="match status" value="1"/>
</dbReference>
<evidence type="ECO:0000313" key="6">
    <source>
        <dbReference type="EMBL" id="HIX80987.1"/>
    </source>
</evidence>
<dbReference type="PANTHER" id="PTHR30419:SF8">
    <property type="entry name" value="NITROGEN ASSIMILATION TRANSCRIPTIONAL ACTIVATOR-RELATED"/>
    <property type="match status" value="1"/>
</dbReference>
<reference evidence="6" key="1">
    <citation type="journal article" date="2021" name="PeerJ">
        <title>Extensive microbial diversity within the chicken gut microbiome revealed by metagenomics and culture.</title>
        <authorList>
            <person name="Gilroy R."/>
            <person name="Ravi A."/>
            <person name="Getino M."/>
            <person name="Pursley I."/>
            <person name="Horton D.L."/>
            <person name="Alikhan N.F."/>
            <person name="Baker D."/>
            <person name="Gharbi K."/>
            <person name="Hall N."/>
            <person name="Watson M."/>
            <person name="Adriaenssens E.M."/>
            <person name="Foster-Nyarko E."/>
            <person name="Jarju S."/>
            <person name="Secka A."/>
            <person name="Antonio M."/>
            <person name="Oren A."/>
            <person name="Chaudhuri R.R."/>
            <person name="La Ragione R."/>
            <person name="Hildebrand F."/>
            <person name="Pallen M.J."/>
        </authorList>
    </citation>
    <scope>NUCLEOTIDE SEQUENCE</scope>
    <source>
        <strain evidence="6">ChiGjej1B1-14440</strain>
    </source>
</reference>
<dbReference type="GO" id="GO:0003677">
    <property type="term" value="F:DNA binding"/>
    <property type="evidence" value="ECO:0007669"/>
    <property type="project" value="UniProtKB-KW"/>
</dbReference>
<evidence type="ECO:0000256" key="1">
    <source>
        <dbReference type="ARBA" id="ARBA00009437"/>
    </source>
</evidence>
<evidence type="ECO:0000259" key="5">
    <source>
        <dbReference type="PROSITE" id="PS50931"/>
    </source>
</evidence>
<dbReference type="CDD" id="cd05466">
    <property type="entry name" value="PBP2_LTTR_substrate"/>
    <property type="match status" value="1"/>
</dbReference>
<evidence type="ECO:0000256" key="4">
    <source>
        <dbReference type="ARBA" id="ARBA00023163"/>
    </source>
</evidence>
<sequence>MEIRVLEYFLAIAREETISGAAKALHITQPTLSRQMKDLEDEIGKQLFIRSNKKITLTDEGILLRQRAEEIVSLINKTEQELITMDSVLSGNIYIGSGECQTLRIITNAMKKMQKLHPGVKFNIHSGNGPDIIEKIDNGLIDFGMITKHPKISNYNHLEMPIRHHWGVLMLKDDPLAQLETISFNDIKDKPLIISKETSENSELVEWFNNDIDHLNIISKYSLLFNATLMVEDGLGYAICFDNLVNTTGKSNLCFRPLEASIEVTYYFIWKKYQVLNKVSQCFLDIVKKTIDEYGNLDIKGK</sequence>
<dbReference type="InterPro" id="IPR000847">
    <property type="entry name" value="LysR_HTH_N"/>
</dbReference>
<dbReference type="Gene3D" id="1.10.10.10">
    <property type="entry name" value="Winged helix-like DNA-binding domain superfamily/Winged helix DNA-binding domain"/>
    <property type="match status" value="1"/>
</dbReference>